<protein>
    <submittedName>
        <fullName evidence="1">Uncharacterized protein</fullName>
    </submittedName>
</protein>
<dbReference type="AlphaFoldDB" id="A0AAD7EQL1"/>
<dbReference type="EMBL" id="JARIHO010000019">
    <property type="protein sequence ID" value="KAJ7347422.1"/>
    <property type="molecule type" value="Genomic_DNA"/>
</dbReference>
<name>A0AAD7EQL1_9AGAR</name>
<keyword evidence="2" id="KW-1185">Reference proteome</keyword>
<sequence>MLCDVSWNRREHQELVAGPAARRPYQIYYHSRHSAVIFPAPLLAPIKIPGNLTGINDCRAQPTQGDKAEEQQHVVKYEAVRHPHIMQLYGLVQPRGLCGMVFLNELIPFYQFLNPFKHSRILTTYILAYSSSEWRDYISFPVWIRPATGELSVDLVQDQEKTPLRSDFMRV</sequence>
<accession>A0AAD7EQL1</accession>
<gene>
    <name evidence="1" type="ORF">DFH08DRAFT_809179</name>
</gene>
<reference evidence="1" key="1">
    <citation type="submission" date="2023-03" db="EMBL/GenBank/DDBJ databases">
        <title>Massive genome expansion in bonnet fungi (Mycena s.s.) driven by repeated elements and novel gene families across ecological guilds.</title>
        <authorList>
            <consortium name="Lawrence Berkeley National Laboratory"/>
            <person name="Harder C.B."/>
            <person name="Miyauchi S."/>
            <person name="Viragh M."/>
            <person name="Kuo A."/>
            <person name="Thoen E."/>
            <person name="Andreopoulos B."/>
            <person name="Lu D."/>
            <person name="Skrede I."/>
            <person name="Drula E."/>
            <person name="Henrissat B."/>
            <person name="Morin E."/>
            <person name="Kohler A."/>
            <person name="Barry K."/>
            <person name="LaButti K."/>
            <person name="Morin E."/>
            <person name="Salamov A."/>
            <person name="Lipzen A."/>
            <person name="Mereny Z."/>
            <person name="Hegedus B."/>
            <person name="Baldrian P."/>
            <person name="Stursova M."/>
            <person name="Weitz H."/>
            <person name="Taylor A."/>
            <person name="Grigoriev I.V."/>
            <person name="Nagy L.G."/>
            <person name="Martin F."/>
            <person name="Kauserud H."/>
        </authorList>
    </citation>
    <scope>NUCLEOTIDE SEQUENCE</scope>
    <source>
        <strain evidence="1">CBHHK002</strain>
    </source>
</reference>
<organism evidence="1 2">
    <name type="scientific">Mycena albidolilacea</name>
    <dbReference type="NCBI Taxonomy" id="1033008"/>
    <lineage>
        <taxon>Eukaryota</taxon>
        <taxon>Fungi</taxon>
        <taxon>Dikarya</taxon>
        <taxon>Basidiomycota</taxon>
        <taxon>Agaricomycotina</taxon>
        <taxon>Agaricomycetes</taxon>
        <taxon>Agaricomycetidae</taxon>
        <taxon>Agaricales</taxon>
        <taxon>Marasmiineae</taxon>
        <taxon>Mycenaceae</taxon>
        <taxon>Mycena</taxon>
    </lineage>
</organism>
<dbReference type="Proteomes" id="UP001218218">
    <property type="component" value="Unassembled WGS sequence"/>
</dbReference>
<proteinExistence type="predicted"/>
<comment type="caution">
    <text evidence="1">The sequence shown here is derived from an EMBL/GenBank/DDBJ whole genome shotgun (WGS) entry which is preliminary data.</text>
</comment>
<evidence type="ECO:0000313" key="2">
    <source>
        <dbReference type="Proteomes" id="UP001218218"/>
    </source>
</evidence>
<evidence type="ECO:0000313" key="1">
    <source>
        <dbReference type="EMBL" id="KAJ7347422.1"/>
    </source>
</evidence>